<dbReference type="Proteomes" id="UP000324222">
    <property type="component" value="Unassembled WGS sequence"/>
</dbReference>
<dbReference type="EMBL" id="VSRR010086709">
    <property type="protein sequence ID" value="MPC91138.1"/>
    <property type="molecule type" value="Genomic_DNA"/>
</dbReference>
<comment type="caution">
    <text evidence="1">The sequence shown here is derived from an EMBL/GenBank/DDBJ whole genome shotgun (WGS) entry which is preliminary data.</text>
</comment>
<name>A0A5B7JDU5_PORTR</name>
<sequence>MHLPRISVFHLRCVPPPLPLPPPVSSAVAENRISTPSTTCFHLSNVKVLRRWIGSGVCLITQQQARHSDGDIDYIMNLAAVITFRLSNKAERRGGGVLMRR</sequence>
<evidence type="ECO:0000313" key="1">
    <source>
        <dbReference type="EMBL" id="MPC91138.1"/>
    </source>
</evidence>
<organism evidence="1 2">
    <name type="scientific">Portunus trituberculatus</name>
    <name type="common">Swimming crab</name>
    <name type="synonym">Neptunus trituberculatus</name>
    <dbReference type="NCBI Taxonomy" id="210409"/>
    <lineage>
        <taxon>Eukaryota</taxon>
        <taxon>Metazoa</taxon>
        <taxon>Ecdysozoa</taxon>
        <taxon>Arthropoda</taxon>
        <taxon>Crustacea</taxon>
        <taxon>Multicrustacea</taxon>
        <taxon>Malacostraca</taxon>
        <taxon>Eumalacostraca</taxon>
        <taxon>Eucarida</taxon>
        <taxon>Decapoda</taxon>
        <taxon>Pleocyemata</taxon>
        <taxon>Brachyura</taxon>
        <taxon>Eubrachyura</taxon>
        <taxon>Portunoidea</taxon>
        <taxon>Portunidae</taxon>
        <taxon>Portuninae</taxon>
        <taxon>Portunus</taxon>
    </lineage>
</organism>
<gene>
    <name evidence="1" type="ORF">E2C01_086155</name>
</gene>
<protein>
    <submittedName>
        <fullName evidence="1">Uncharacterized protein</fullName>
    </submittedName>
</protein>
<accession>A0A5B7JDU5</accession>
<keyword evidence="2" id="KW-1185">Reference proteome</keyword>
<evidence type="ECO:0000313" key="2">
    <source>
        <dbReference type="Proteomes" id="UP000324222"/>
    </source>
</evidence>
<dbReference type="AlphaFoldDB" id="A0A5B7JDU5"/>
<reference evidence="1 2" key="1">
    <citation type="submission" date="2019-05" db="EMBL/GenBank/DDBJ databases">
        <title>Another draft genome of Portunus trituberculatus and its Hox gene families provides insights of decapod evolution.</title>
        <authorList>
            <person name="Jeong J.-H."/>
            <person name="Song I."/>
            <person name="Kim S."/>
            <person name="Choi T."/>
            <person name="Kim D."/>
            <person name="Ryu S."/>
            <person name="Kim W."/>
        </authorList>
    </citation>
    <scope>NUCLEOTIDE SEQUENCE [LARGE SCALE GENOMIC DNA]</scope>
    <source>
        <tissue evidence="1">Muscle</tissue>
    </source>
</reference>
<proteinExistence type="predicted"/>